<gene>
    <name evidence="2" type="ORF">EOS_40575</name>
</gene>
<protein>
    <submittedName>
        <fullName evidence="2">Uncharacterized protein</fullName>
    </submittedName>
</protein>
<keyword evidence="1" id="KW-1133">Transmembrane helix</keyword>
<dbReference type="PATRIC" id="fig|908627.4.peg.9105"/>
<name>A0A0J1CIX9_9BURK</name>
<proteinExistence type="predicted"/>
<dbReference type="EMBL" id="AEJF01000249">
    <property type="protein sequence ID" value="KLU20549.1"/>
    <property type="molecule type" value="Genomic_DNA"/>
</dbReference>
<dbReference type="AlphaFoldDB" id="A0A0J1CIX9"/>
<evidence type="ECO:0000313" key="2">
    <source>
        <dbReference type="EMBL" id="KLU20549.1"/>
    </source>
</evidence>
<keyword evidence="1" id="KW-0472">Membrane</keyword>
<organism evidence="2 3">
    <name type="scientific">Caballeronia mineralivorans PML1(12)</name>
    <dbReference type="NCBI Taxonomy" id="908627"/>
    <lineage>
        <taxon>Bacteria</taxon>
        <taxon>Pseudomonadati</taxon>
        <taxon>Pseudomonadota</taxon>
        <taxon>Betaproteobacteria</taxon>
        <taxon>Burkholderiales</taxon>
        <taxon>Burkholderiaceae</taxon>
        <taxon>Caballeronia</taxon>
    </lineage>
</organism>
<feature type="transmembrane region" description="Helical" evidence="1">
    <location>
        <begin position="68"/>
        <end position="89"/>
    </location>
</feature>
<accession>A0A0J1CIX9</accession>
<reference evidence="2 3" key="1">
    <citation type="journal article" date="2015" name="Genome Announc.">
        <title>Draft Genome Sequence of Burkholderia sp. Strain PML1(12), an Ectomycorrhizosphere-Inhabiting Bacterium with Effective Mineral-Weathering Ability.</title>
        <authorList>
            <person name="Uroz S."/>
            <person name="Oger P."/>
        </authorList>
    </citation>
    <scope>NUCLEOTIDE SEQUENCE [LARGE SCALE GENOMIC DNA]</scope>
    <source>
        <strain evidence="3">PML1(12)</strain>
    </source>
</reference>
<comment type="caution">
    <text evidence="2">The sequence shown here is derived from an EMBL/GenBank/DDBJ whole genome shotgun (WGS) entry which is preliminary data.</text>
</comment>
<keyword evidence="1" id="KW-0812">Transmembrane</keyword>
<evidence type="ECO:0000256" key="1">
    <source>
        <dbReference type="SAM" id="Phobius"/>
    </source>
</evidence>
<sequence>MVARACGTQSTPQSTQTSAPAIRQLNWLTAQIKFPANEAQFDRSPIDTVLKARSDFRNRKESSVTDSWTGIIVGSFGLVVAAVLVAGHYRREWARQRQLRRMDHRHCWDVMRNRH</sequence>
<evidence type="ECO:0000313" key="3">
    <source>
        <dbReference type="Proteomes" id="UP000035963"/>
    </source>
</evidence>
<dbReference type="Proteomes" id="UP000035963">
    <property type="component" value="Unassembled WGS sequence"/>
</dbReference>
<keyword evidence="3" id="KW-1185">Reference proteome</keyword>